<reference evidence="2 3" key="1">
    <citation type="submission" date="2014-06" db="EMBL/GenBank/DDBJ databases">
        <authorList>
            <person name="Bishop-Lilly K.A."/>
            <person name="Broomall S.M."/>
            <person name="Chain P.S."/>
            <person name="Chertkov O."/>
            <person name="Coyne S.R."/>
            <person name="Daligault H.E."/>
            <person name="Davenport K.W."/>
            <person name="Erkkila T."/>
            <person name="Frey K.G."/>
            <person name="Gibbons H.S."/>
            <person name="Gu W."/>
            <person name="Jaissle J."/>
            <person name="Johnson S.L."/>
            <person name="Koroleva G.I."/>
            <person name="Ladner J.T."/>
            <person name="Lo C.-C."/>
            <person name="Minogue T.D."/>
            <person name="Munk C."/>
            <person name="Palacios G.F."/>
            <person name="Redden C.L."/>
            <person name="Rosenzweig C.N."/>
            <person name="Scholz M.B."/>
            <person name="Teshima H."/>
            <person name="Xu Y."/>
        </authorList>
    </citation>
    <scope>NUCLEOTIDE SEQUENCE [LARGE SCALE GENOMIC DNA]</scope>
    <source>
        <strain evidence="2 3">EO147</strain>
    </source>
</reference>
<dbReference type="SUPFAM" id="SSF48295">
    <property type="entry name" value="TrpR-like"/>
    <property type="match status" value="1"/>
</dbReference>
<evidence type="ECO:0008006" key="4">
    <source>
        <dbReference type="Google" id="ProtNLM"/>
    </source>
</evidence>
<dbReference type="KEGG" id="bok:DM82_4853"/>
<dbReference type="Pfam" id="PF06627">
    <property type="entry name" value="DUF1153"/>
    <property type="match status" value="1"/>
</dbReference>
<accession>A0AAI8BAU8</accession>
<dbReference type="GO" id="GO:0043565">
    <property type="term" value="F:sequence-specific DNA binding"/>
    <property type="evidence" value="ECO:0007669"/>
    <property type="project" value="InterPro"/>
</dbReference>
<evidence type="ECO:0000313" key="2">
    <source>
        <dbReference type="EMBL" id="AIO68861.1"/>
    </source>
</evidence>
<dbReference type="InterPro" id="IPR010921">
    <property type="entry name" value="Trp_repressor/repl_initiator"/>
</dbReference>
<name>A0AAI8BAU8_9BURK</name>
<gene>
    <name evidence="2" type="ORF">DM82_4853</name>
</gene>
<dbReference type="InterPro" id="IPR036388">
    <property type="entry name" value="WH-like_DNA-bd_sf"/>
</dbReference>
<keyword evidence="3" id="KW-1185">Reference proteome</keyword>
<evidence type="ECO:0000256" key="1">
    <source>
        <dbReference type="SAM" id="Coils"/>
    </source>
</evidence>
<keyword evidence="1" id="KW-0175">Coiled coil</keyword>
<dbReference type="AlphaFoldDB" id="A0AAI8BAU8"/>
<dbReference type="Proteomes" id="UP000029424">
    <property type="component" value="Chromosome 2"/>
</dbReference>
<dbReference type="RefSeq" id="WP_041282459.1">
    <property type="nucleotide sequence ID" value="NZ_CP008727.1"/>
</dbReference>
<protein>
    <recommendedName>
        <fullName evidence="4">Transposase</fullName>
    </recommendedName>
</protein>
<evidence type="ECO:0000313" key="3">
    <source>
        <dbReference type="Proteomes" id="UP000029424"/>
    </source>
</evidence>
<dbReference type="EMBL" id="CP008727">
    <property type="protein sequence ID" value="AIO68861.1"/>
    <property type="molecule type" value="Genomic_DNA"/>
</dbReference>
<proteinExistence type="predicted"/>
<organism evidence="2 3">
    <name type="scientific">Burkholderia oklahomensis</name>
    <dbReference type="NCBI Taxonomy" id="342113"/>
    <lineage>
        <taxon>Bacteria</taxon>
        <taxon>Pseudomonadati</taxon>
        <taxon>Pseudomonadota</taxon>
        <taxon>Betaproteobacteria</taxon>
        <taxon>Burkholderiales</taxon>
        <taxon>Burkholderiaceae</taxon>
        <taxon>Burkholderia</taxon>
        <taxon>pseudomallei group</taxon>
    </lineage>
</organism>
<dbReference type="Gene3D" id="1.10.10.10">
    <property type="entry name" value="Winged helix-like DNA-binding domain superfamily/Winged helix DNA-binding domain"/>
    <property type="match status" value="1"/>
</dbReference>
<feature type="coiled-coil region" evidence="1">
    <location>
        <begin position="61"/>
        <end position="88"/>
    </location>
</feature>
<dbReference type="InterPro" id="IPR009534">
    <property type="entry name" value="DUF1153"/>
</dbReference>
<sequence length="104" mass="11858">MSTKMDEDIKGWTAKRKSALVLDIIQGKTTVAEASRAYDLSPSEVENWVDDGKRGMENALRANPQDVKEQYERQIKELQEAYGEAMLELRARKKLQSLLGEDDK</sequence>